<gene>
    <name evidence="2" type="ORF">OS493_010498</name>
</gene>
<feature type="transmembrane region" description="Helical" evidence="1">
    <location>
        <begin position="479"/>
        <end position="501"/>
    </location>
</feature>
<feature type="transmembrane region" description="Helical" evidence="1">
    <location>
        <begin position="437"/>
        <end position="458"/>
    </location>
</feature>
<keyword evidence="1" id="KW-0472">Membrane</keyword>
<feature type="transmembrane region" description="Helical" evidence="1">
    <location>
        <begin position="274"/>
        <end position="296"/>
    </location>
</feature>
<dbReference type="Proteomes" id="UP001163046">
    <property type="component" value="Unassembled WGS sequence"/>
</dbReference>
<feature type="transmembrane region" description="Helical" evidence="1">
    <location>
        <begin position="172"/>
        <end position="190"/>
    </location>
</feature>
<organism evidence="2 3">
    <name type="scientific">Desmophyllum pertusum</name>
    <dbReference type="NCBI Taxonomy" id="174260"/>
    <lineage>
        <taxon>Eukaryota</taxon>
        <taxon>Metazoa</taxon>
        <taxon>Cnidaria</taxon>
        <taxon>Anthozoa</taxon>
        <taxon>Hexacorallia</taxon>
        <taxon>Scleractinia</taxon>
        <taxon>Caryophylliina</taxon>
        <taxon>Caryophylliidae</taxon>
        <taxon>Desmophyllum</taxon>
    </lineage>
</organism>
<proteinExistence type="predicted"/>
<feature type="transmembrane region" description="Helical" evidence="1">
    <location>
        <begin position="202"/>
        <end position="221"/>
    </location>
</feature>
<reference evidence="2" key="1">
    <citation type="submission" date="2023-01" db="EMBL/GenBank/DDBJ databases">
        <title>Genome assembly of the deep-sea coral Lophelia pertusa.</title>
        <authorList>
            <person name="Herrera S."/>
            <person name="Cordes E."/>
        </authorList>
    </citation>
    <scope>NUCLEOTIDE SEQUENCE</scope>
    <source>
        <strain evidence="2">USNM1676648</strain>
        <tissue evidence="2">Polyp</tissue>
    </source>
</reference>
<feature type="transmembrane region" description="Helical" evidence="1">
    <location>
        <begin position="397"/>
        <end position="417"/>
    </location>
</feature>
<evidence type="ECO:0000256" key="1">
    <source>
        <dbReference type="SAM" id="Phobius"/>
    </source>
</evidence>
<keyword evidence="1" id="KW-1133">Transmembrane helix</keyword>
<feature type="transmembrane region" description="Helical" evidence="1">
    <location>
        <begin position="242"/>
        <end position="268"/>
    </location>
</feature>
<evidence type="ECO:0000313" key="2">
    <source>
        <dbReference type="EMBL" id="KAJ7392838.1"/>
    </source>
</evidence>
<comment type="caution">
    <text evidence="2">The sequence shown here is derived from an EMBL/GenBank/DDBJ whole genome shotgun (WGS) entry which is preliminary data.</text>
</comment>
<sequence>MALLILVENLFVKVTEKFTSGVIQYYQRRRLLGDAPLIQPQDPLEDFKKFNNNDAIFQEYDPPPGDDSKMGWKRSRPTKWWMSLWKAVKCVFCIQIIGGLAVGSLAIAIMVLAYNSADLCYDSQSQNWTSLPGKIQAIIVTGESVEAFVIQMWSFLLIVAMFGWSLVKKLNLISLNLLGAFIDTCYRLYFQVNGIYQKSWKSLPLNALFLIILLMNSILVGKEITKNSETERYKKLKKTIKVSAILAAQFVFGIPITFGIIYFIIPLFSRNETFIAAIAGVLPLVTVLPKAIGRLAAQRIDFLHPGDAHVLISVLHSTFAIVFRVMQAELASLNLFILLSFVHGSVDLLERLTIVMRDYLWYFIYKKLKRDTEAEAMLSADKVRTTRSMRFIADMSIQMILGESTALIAAVGFRQMYDFMYNNNSPSFTDMHLIADFFIRISIALSIDFVFNSFSFWLQMSYLNVAVVRVWKKKWRKHMIICLIVTAVTMCYFTKYLFAVVKVKHSSGNNMRHFNCTGPFSRF</sequence>
<feature type="transmembrane region" description="Helical" evidence="1">
    <location>
        <begin position="90"/>
        <end position="114"/>
    </location>
</feature>
<keyword evidence="1" id="KW-0812">Transmembrane</keyword>
<feature type="transmembrane region" description="Helical" evidence="1">
    <location>
        <begin position="148"/>
        <end position="167"/>
    </location>
</feature>
<evidence type="ECO:0000313" key="3">
    <source>
        <dbReference type="Proteomes" id="UP001163046"/>
    </source>
</evidence>
<accession>A0A9X0A3L7</accession>
<name>A0A9X0A3L7_9CNID</name>
<dbReference type="AlphaFoldDB" id="A0A9X0A3L7"/>
<keyword evidence="3" id="KW-1185">Reference proteome</keyword>
<dbReference type="EMBL" id="MU825400">
    <property type="protein sequence ID" value="KAJ7392838.1"/>
    <property type="molecule type" value="Genomic_DNA"/>
</dbReference>
<protein>
    <submittedName>
        <fullName evidence="2">Uncharacterized protein</fullName>
    </submittedName>
</protein>